<proteinExistence type="predicted"/>
<evidence type="ECO:0000313" key="1">
    <source>
        <dbReference type="EMBL" id="DAD87362.1"/>
    </source>
</evidence>
<sequence length="37" mass="4426">MQDILGCVILKMWLQKEKRLDFCVHKSYTTIVATKER</sequence>
<protein>
    <submittedName>
        <fullName evidence="1">Uncharacterized protein</fullName>
    </submittedName>
</protein>
<dbReference type="EMBL" id="BK015019">
    <property type="protein sequence ID" value="DAD87362.1"/>
    <property type="molecule type" value="Genomic_DNA"/>
</dbReference>
<organism evidence="1">
    <name type="scientific">Myoviridae sp. ctCop38</name>
    <dbReference type="NCBI Taxonomy" id="2826632"/>
    <lineage>
        <taxon>Viruses</taxon>
        <taxon>Duplodnaviria</taxon>
        <taxon>Heunggongvirae</taxon>
        <taxon>Uroviricota</taxon>
        <taxon>Caudoviricetes</taxon>
    </lineage>
</organism>
<reference evidence="1" key="1">
    <citation type="journal article" date="2021" name="Proc. Natl. Acad. Sci. U.S.A.">
        <title>A Catalog of Tens of Thousands of Viruses from Human Metagenomes Reveals Hidden Associations with Chronic Diseases.</title>
        <authorList>
            <person name="Tisza M.J."/>
            <person name="Buck C.B."/>
        </authorList>
    </citation>
    <scope>NUCLEOTIDE SEQUENCE</scope>
    <source>
        <strain evidence="1">CtCop38</strain>
    </source>
</reference>
<accession>A0A8S5MZB3</accession>
<name>A0A8S5MZB3_9CAUD</name>